<evidence type="ECO:0000256" key="8">
    <source>
        <dbReference type="ARBA" id="ARBA00022912"/>
    </source>
</evidence>
<keyword evidence="7 10" id="KW-0378">Hydrolase</keyword>
<dbReference type="PANTHER" id="PTHR43693:SF1">
    <property type="entry name" value="PROTEIN PHOSPHATASE CHEZ"/>
    <property type="match status" value="1"/>
</dbReference>
<keyword evidence="4" id="KW-0963">Cytoplasm</keyword>
<evidence type="ECO:0000256" key="5">
    <source>
        <dbReference type="ARBA" id="ARBA00022500"/>
    </source>
</evidence>
<protein>
    <recommendedName>
        <fullName evidence="3">Protein phosphatase CheZ</fullName>
    </recommendedName>
    <alternativeName>
        <fullName evidence="9">Chemotaxis protein CheZ</fullName>
    </alternativeName>
</protein>
<evidence type="ECO:0000256" key="9">
    <source>
        <dbReference type="ARBA" id="ARBA00029599"/>
    </source>
</evidence>
<comment type="similarity">
    <text evidence="2">Belongs to the CheZ family.</text>
</comment>
<keyword evidence="8" id="KW-0904">Protein phosphatase</keyword>
<reference evidence="10 11" key="1">
    <citation type="submission" date="2023-06" db="EMBL/GenBank/DDBJ databases">
        <title>Pelomonas sp. PFR6 16S ribosomal RNA gene Genome sequencing and assembly.</title>
        <authorList>
            <person name="Woo H."/>
        </authorList>
    </citation>
    <scope>NUCLEOTIDE SEQUENCE [LARGE SCALE GENOMIC DNA]</scope>
    <source>
        <strain evidence="10 11">PFR6</strain>
    </source>
</reference>
<gene>
    <name evidence="10" type="ORF">QWJ38_13090</name>
</gene>
<evidence type="ECO:0000256" key="6">
    <source>
        <dbReference type="ARBA" id="ARBA00022779"/>
    </source>
</evidence>
<dbReference type="EMBL" id="JAUHHC010000003">
    <property type="protein sequence ID" value="MDN3921221.1"/>
    <property type="molecule type" value="Genomic_DNA"/>
</dbReference>
<organism evidence="10 11">
    <name type="scientific">Roseateles violae</name>
    <dbReference type="NCBI Taxonomy" id="3058042"/>
    <lineage>
        <taxon>Bacteria</taxon>
        <taxon>Pseudomonadati</taxon>
        <taxon>Pseudomonadota</taxon>
        <taxon>Betaproteobacteria</taxon>
        <taxon>Burkholderiales</taxon>
        <taxon>Sphaerotilaceae</taxon>
        <taxon>Roseateles</taxon>
    </lineage>
</organism>
<accession>A0ABT8DSB6</accession>
<dbReference type="Gene3D" id="1.10.287.500">
    <property type="entry name" value="Helix hairpin bin"/>
    <property type="match status" value="1"/>
</dbReference>
<keyword evidence="11" id="KW-1185">Reference proteome</keyword>
<dbReference type="PIRSF" id="PIRSF002884">
    <property type="entry name" value="CheZ"/>
    <property type="match status" value="1"/>
</dbReference>
<dbReference type="SUPFAM" id="SSF75708">
    <property type="entry name" value="Chemotaxis phosphatase CheZ"/>
    <property type="match status" value="1"/>
</dbReference>
<dbReference type="InterPro" id="IPR050992">
    <property type="entry name" value="CheZ_family_phosphatases"/>
</dbReference>
<dbReference type="PANTHER" id="PTHR43693">
    <property type="entry name" value="PROTEIN PHOSPHATASE CHEZ"/>
    <property type="match status" value="1"/>
</dbReference>
<comment type="caution">
    <text evidence="10">The sequence shown here is derived from an EMBL/GenBank/DDBJ whole genome shotgun (WGS) entry which is preliminary data.</text>
</comment>
<sequence length="173" mass="18614">MSSAAEVLQQTVQQLPDACERLDYVRTMTEQAASKVLGLVETARDDAEQVRRQGGDLSEMLQRQALAPELSLERARSLLKLCAAYAATAASFAEREKALHGEIMMAQDFQDLSGQVINKVIKLLQQAEAPLQELVGTTPAATSAGSGQLQGVQTPDKALKQDDVDDLLASLGF</sequence>
<comment type="subcellular location">
    <subcellularLocation>
        <location evidence="1">Cytoplasm</location>
    </subcellularLocation>
</comment>
<evidence type="ECO:0000313" key="10">
    <source>
        <dbReference type="EMBL" id="MDN3921221.1"/>
    </source>
</evidence>
<proteinExistence type="inferred from homology"/>
<dbReference type="Pfam" id="PF04344">
    <property type="entry name" value="CheZ"/>
    <property type="match status" value="1"/>
</dbReference>
<dbReference type="GO" id="GO:0016787">
    <property type="term" value="F:hydrolase activity"/>
    <property type="evidence" value="ECO:0007669"/>
    <property type="project" value="UniProtKB-KW"/>
</dbReference>
<dbReference type="RefSeq" id="WP_290359522.1">
    <property type="nucleotide sequence ID" value="NZ_JAUHHC010000003.1"/>
</dbReference>
<name>A0ABT8DSB6_9BURK</name>
<dbReference type="Proteomes" id="UP001228044">
    <property type="component" value="Unassembled WGS sequence"/>
</dbReference>
<evidence type="ECO:0000256" key="4">
    <source>
        <dbReference type="ARBA" id="ARBA00022490"/>
    </source>
</evidence>
<evidence type="ECO:0000256" key="3">
    <source>
        <dbReference type="ARBA" id="ARBA00018484"/>
    </source>
</evidence>
<evidence type="ECO:0000256" key="2">
    <source>
        <dbReference type="ARBA" id="ARBA00005908"/>
    </source>
</evidence>
<evidence type="ECO:0000313" key="11">
    <source>
        <dbReference type="Proteomes" id="UP001228044"/>
    </source>
</evidence>
<evidence type="ECO:0000256" key="7">
    <source>
        <dbReference type="ARBA" id="ARBA00022801"/>
    </source>
</evidence>
<dbReference type="InterPro" id="IPR007439">
    <property type="entry name" value="Chemotax_Pase_CheZ"/>
</dbReference>
<evidence type="ECO:0000256" key="1">
    <source>
        <dbReference type="ARBA" id="ARBA00004496"/>
    </source>
</evidence>
<keyword evidence="5" id="KW-0145">Chemotaxis</keyword>
<keyword evidence="6" id="KW-0283">Flagellar rotation</keyword>